<feature type="domain" description="C2H2-type" evidence="10">
    <location>
        <begin position="830"/>
        <end position="857"/>
    </location>
</feature>
<dbReference type="Pfam" id="PF13912">
    <property type="entry name" value="zf-C2H2_6"/>
    <property type="match status" value="2"/>
</dbReference>
<feature type="binding site" evidence="8">
    <location>
        <position position="52"/>
    </location>
    <ligand>
        <name>Zn(2+)</name>
        <dbReference type="ChEBI" id="CHEBI:29105"/>
    </ligand>
</feature>
<dbReference type="PANTHER" id="PTHR24376:SF235">
    <property type="entry name" value="C2H2-TYPE DOMAIN-CONTAINING PROTEIN"/>
    <property type="match status" value="1"/>
</dbReference>
<keyword evidence="5 8" id="KW-0862">Zinc</keyword>
<dbReference type="GO" id="GO:0000978">
    <property type="term" value="F:RNA polymerase II cis-regulatory region sequence-specific DNA binding"/>
    <property type="evidence" value="ECO:0007669"/>
    <property type="project" value="TreeGrafter"/>
</dbReference>
<evidence type="ECO:0000313" key="13">
    <source>
        <dbReference type="Proteomes" id="UP000838878"/>
    </source>
</evidence>
<feature type="domain" description="C2H2-type" evidence="10">
    <location>
        <begin position="715"/>
        <end position="742"/>
    </location>
</feature>
<evidence type="ECO:0000259" key="11">
    <source>
        <dbReference type="PROSITE" id="PS51915"/>
    </source>
</evidence>
<dbReference type="SUPFAM" id="SSF57667">
    <property type="entry name" value="beta-beta-alpha zinc fingers"/>
    <property type="match status" value="8"/>
</dbReference>
<reference evidence="12" key="1">
    <citation type="submission" date="2021-12" db="EMBL/GenBank/DDBJ databases">
        <authorList>
            <person name="Martin H S."/>
        </authorList>
    </citation>
    <scope>NUCLEOTIDE SEQUENCE</scope>
</reference>
<keyword evidence="3" id="KW-0677">Repeat</keyword>
<feature type="domain" description="C2H2-type" evidence="10">
    <location>
        <begin position="1243"/>
        <end position="1271"/>
    </location>
</feature>
<dbReference type="GO" id="GO:0001228">
    <property type="term" value="F:DNA-binding transcription activator activity, RNA polymerase II-specific"/>
    <property type="evidence" value="ECO:0007669"/>
    <property type="project" value="TreeGrafter"/>
</dbReference>
<feature type="binding site" evidence="8">
    <location>
        <position position="55"/>
    </location>
    <ligand>
        <name>Zn(2+)</name>
        <dbReference type="ChEBI" id="CHEBI:29105"/>
    </ligand>
</feature>
<feature type="domain" description="C2H2-type" evidence="10">
    <location>
        <begin position="534"/>
        <end position="562"/>
    </location>
</feature>
<evidence type="ECO:0000256" key="9">
    <source>
        <dbReference type="SAM" id="MobiDB-lite"/>
    </source>
</evidence>
<dbReference type="EMBL" id="OV170223">
    <property type="protein sequence ID" value="CAH0722964.1"/>
    <property type="molecule type" value="Genomic_DNA"/>
</dbReference>
<dbReference type="PROSITE" id="PS50157">
    <property type="entry name" value="ZINC_FINGER_C2H2_2"/>
    <property type="match status" value="19"/>
</dbReference>
<keyword evidence="4 7" id="KW-0863">Zinc-finger</keyword>
<feature type="binding site" evidence="8">
    <location>
        <position position="11"/>
    </location>
    <ligand>
        <name>Zn(2+)</name>
        <dbReference type="ChEBI" id="CHEBI:29105"/>
    </ligand>
</feature>
<feature type="region of interest" description="Disordered" evidence="9">
    <location>
        <begin position="77"/>
        <end position="189"/>
    </location>
</feature>
<proteinExistence type="predicted"/>
<dbReference type="Pfam" id="PF07776">
    <property type="entry name" value="zf-AD"/>
    <property type="match status" value="1"/>
</dbReference>
<evidence type="ECO:0000256" key="1">
    <source>
        <dbReference type="ARBA" id="ARBA00004123"/>
    </source>
</evidence>
<feature type="domain" description="C2H2-type" evidence="10">
    <location>
        <begin position="408"/>
        <end position="435"/>
    </location>
</feature>
<evidence type="ECO:0000256" key="3">
    <source>
        <dbReference type="ARBA" id="ARBA00022737"/>
    </source>
</evidence>
<dbReference type="InterPro" id="IPR036236">
    <property type="entry name" value="Znf_C2H2_sf"/>
</dbReference>
<dbReference type="InterPro" id="IPR013087">
    <property type="entry name" value="Znf_C2H2_type"/>
</dbReference>
<dbReference type="SMART" id="SM00868">
    <property type="entry name" value="zf-AD"/>
    <property type="match status" value="1"/>
</dbReference>
<keyword evidence="6" id="KW-0539">Nucleus</keyword>
<dbReference type="Gene3D" id="3.30.160.60">
    <property type="entry name" value="Classic Zinc Finger"/>
    <property type="match status" value="13"/>
</dbReference>
<name>A0A8J9Y8H6_9NEOP</name>
<evidence type="ECO:0000313" key="12">
    <source>
        <dbReference type="EMBL" id="CAH0722964.1"/>
    </source>
</evidence>
<keyword evidence="13" id="KW-1185">Reference proteome</keyword>
<dbReference type="PANTHER" id="PTHR24376">
    <property type="entry name" value="ZINC FINGER PROTEIN"/>
    <property type="match status" value="1"/>
</dbReference>
<feature type="compositionally biased region" description="Pro residues" evidence="9">
    <location>
        <begin position="81"/>
        <end position="92"/>
    </location>
</feature>
<feature type="region of interest" description="Disordered" evidence="9">
    <location>
        <begin position="213"/>
        <end position="238"/>
    </location>
</feature>
<feature type="binding site" evidence="8">
    <location>
        <position position="8"/>
    </location>
    <ligand>
        <name>Zn(2+)</name>
        <dbReference type="ChEBI" id="CHEBI:29105"/>
    </ligand>
</feature>
<feature type="region of interest" description="Disordered" evidence="9">
    <location>
        <begin position="1513"/>
        <end position="1539"/>
    </location>
</feature>
<feature type="domain" description="C2H2-type" evidence="10">
    <location>
        <begin position="607"/>
        <end position="635"/>
    </location>
</feature>
<feature type="region of interest" description="Disordered" evidence="9">
    <location>
        <begin position="434"/>
        <end position="460"/>
    </location>
</feature>
<feature type="domain" description="C2H2-type" evidence="10">
    <location>
        <begin position="192"/>
        <end position="219"/>
    </location>
</feature>
<dbReference type="PROSITE" id="PS51915">
    <property type="entry name" value="ZAD"/>
    <property type="match status" value="1"/>
</dbReference>
<evidence type="ECO:0000256" key="7">
    <source>
        <dbReference type="PROSITE-ProRule" id="PRU00042"/>
    </source>
</evidence>
<feature type="domain" description="C2H2-type" evidence="10">
    <location>
        <begin position="470"/>
        <end position="494"/>
    </location>
</feature>
<dbReference type="OrthoDB" id="9970574at2759"/>
<evidence type="ECO:0000259" key="10">
    <source>
        <dbReference type="PROSITE" id="PS50157"/>
    </source>
</evidence>
<comment type="subcellular location">
    <subcellularLocation>
        <location evidence="1">Nucleus</location>
    </subcellularLocation>
</comment>
<gene>
    <name evidence="12" type="ORF">BINO364_LOCUS8844</name>
</gene>
<feature type="domain" description="C2H2-type" evidence="10">
    <location>
        <begin position="242"/>
        <end position="270"/>
    </location>
</feature>
<feature type="domain" description="C2H2-type" evidence="10">
    <location>
        <begin position="1036"/>
        <end position="1064"/>
    </location>
</feature>
<dbReference type="SUPFAM" id="SSF57716">
    <property type="entry name" value="Glucocorticoid receptor-like (DNA-binding domain)"/>
    <property type="match status" value="1"/>
</dbReference>
<evidence type="ECO:0000256" key="6">
    <source>
        <dbReference type="ARBA" id="ARBA00023242"/>
    </source>
</evidence>
<dbReference type="Pfam" id="PF00096">
    <property type="entry name" value="zf-C2H2"/>
    <property type="match status" value="2"/>
</dbReference>
<feature type="domain" description="C2H2-type" evidence="10">
    <location>
        <begin position="293"/>
        <end position="317"/>
    </location>
</feature>
<feature type="domain" description="C2H2-type" evidence="10">
    <location>
        <begin position="780"/>
        <end position="807"/>
    </location>
</feature>
<feature type="domain" description="C2H2-type" evidence="10">
    <location>
        <begin position="893"/>
        <end position="920"/>
    </location>
</feature>
<evidence type="ECO:0000256" key="4">
    <source>
        <dbReference type="ARBA" id="ARBA00022771"/>
    </source>
</evidence>
<organism evidence="12 13">
    <name type="scientific">Brenthis ino</name>
    <name type="common">lesser marbled fritillary</name>
    <dbReference type="NCBI Taxonomy" id="405034"/>
    <lineage>
        <taxon>Eukaryota</taxon>
        <taxon>Metazoa</taxon>
        <taxon>Ecdysozoa</taxon>
        <taxon>Arthropoda</taxon>
        <taxon>Hexapoda</taxon>
        <taxon>Insecta</taxon>
        <taxon>Pterygota</taxon>
        <taxon>Neoptera</taxon>
        <taxon>Endopterygota</taxon>
        <taxon>Lepidoptera</taxon>
        <taxon>Glossata</taxon>
        <taxon>Ditrysia</taxon>
        <taxon>Papilionoidea</taxon>
        <taxon>Nymphalidae</taxon>
        <taxon>Heliconiinae</taxon>
        <taxon>Argynnini</taxon>
        <taxon>Brenthis</taxon>
    </lineage>
</organism>
<dbReference type="GO" id="GO:0005634">
    <property type="term" value="C:nucleus"/>
    <property type="evidence" value="ECO:0007669"/>
    <property type="project" value="UniProtKB-SubCell"/>
</dbReference>
<keyword evidence="2 8" id="KW-0479">Metal-binding</keyword>
<evidence type="ECO:0000256" key="5">
    <source>
        <dbReference type="ARBA" id="ARBA00022833"/>
    </source>
</evidence>
<feature type="domain" description="C2H2-type" evidence="10">
    <location>
        <begin position="682"/>
        <end position="711"/>
    </location>
</feature>
<protein>
    <submittedName>
        <fullName evidence="12">Uncharacterized protein</fullName>
    </submittedName>
</protein>
<dbReference type="SMART" id="SM00355">
    <property type="entry name" value="ZnF_C2H2"/>
    <property type="match status" value="32"/>
</dbReference>
<evidence type="ECO:0000256" key="8">
    <source>
        <dbReference type="PROSITE-ProRule" id="PRU01263"/>
    </source>
</evidence>
<dbReference type="PROSITE" id="PS00028">
    <property type="entry name" value="ZINC_FINGER_C2H2_1"/>
    <property type="match status" value="23"/>
</dbReference>
<feature type="non-terminal residue" evidence="12">
    <location>
        <position position="1627"/>
    </location>
</feature>
<accession>A0A8J9Y8H6</accession>
<feature type="domain" description="C2H2-type" evidence="10">
    <location>
        <begin position="934"/>
        <end position="962"/>
    </location>
</feature>
<feature type="domain" description="C2H2-type" evidence="10">
    <location>
        <begin position="1004"/>
        <end position="1031"/>
    </location>
</feature>
<dbReference type="InterPro" id="IPR012934">
    <property type="entry name" value="Znf_AD"/>
</dbReference>
<feature type="domain" description="C2H2-type" evidence="10">
    <location>
        <begin position="1405"/>
        <end position="1433"/>
    </location>
</feature>
<feature type="domain" description="C2H2-type" evidence="10">
    <location>
        <begin position="863"/>
        <end position="890"/>
    </location>
</feature>
<evidence type="ECO:0000256" key="2">
    <source>
        <dbReference type="ARBA" id="ARBA00022723"/>
    </source>
</evidence>
<dbReference type="Proteomes" id="UP000838878">
    <property type="component" value="Chromosome 3"/>
</dbReference>
<dbReference type="Gene3D" id="3.40.1800.20">
    <property type="match status" value="1"/>
</dbReference>
<feature type="compositionally biased region" description="Polar residues" evidence="9">
    <location>
        <begin position="93"/>
        <end position="114"/>
    </location>
</feature>
<feature type="domain" description="C2H2-type" evidence="10">
    <location>
        <begin position="975"/>
        <end position="1002"/>
    </location>
</feature>
<sequence>MALKLGKCRLCLKLGDFYSIFTVDNNLQLAEMVMECARVKICEGDGLPDKICSECVQKLSSAHIFKQQCERSDQELRRNYVPPPGFNSPTPPNRQSSDSAFSTHTEVSKPSPSFETKVTPVTRTRKRSRDSIDNVSLSSHSHDYQPGSSKRVDELRLSQKKPRIALNSDSDYEDNSGSFYSAETDSDEPSQHKCMECGKAFRKIQSLSAHVKCHRRRNAQKPVPVETPPPEIKDATDSDDKLSCDKCGKEFKLKIMLKRHNDICSKSISPISPRKELMVSLEPIDAVQTTVKIDCPMCSTKFKTIENLEKHMRVVHAAVLKKEDPTPQSENGKICVPCFYCGQPFEDYYIHSAHFNICPQKNNAVTFECPVCSKVVTKKGCYVLHLKAHFFPLASTKSVPEAVKSNNFQCRMCNKKLPSQALLITHLAAHMSNMDDADDGGDEESRASTMEDSASIHSSEYSGNVSSGPLKCKFCVKTFKYRKSLVSHEIKHHTQGIKNEVPDKDISTDLLNETNDTYNQYDSESSQDDGEDDNTCDICEKQFSYKRLLLQHKRTKHNMTSGTKRAKINLKDCSVRCLICDIEMKVSAINEHNQTHISVNVKPRNLYTCIECGQQFKSCSALANHIKFVHRLKQPPITAATDLADFCEVVVTKAEPLDSVQSHNGFEDSAENGMPLVNLSGFTCTICSKQMPTLRSLKQHVNWHNHVGKSMEKKLECFVCKETFRFQCHYKAHMRVHYTDTNLDPKYLTCSICNRKSKHLRAAQAHMNYHKQIRFQNKDYECSICKRVFQHRKVYLSHMAIHYKRGESVNSIVGYVLPNSVDKNKFDGTHTCHHCGKVCDSENSLKHHIIWHNSKTSLYGNRHECDICNLQFTNKRRLELHTRTHFEDDNGPFKCHICGKGYIVEDYFKRHVKGHNFDHQSHKKRIEKLRKNKVKCPICARFYPDLVKLIRHLRRTHPESKMIKEDPDAPAPNYYSCKLCAKVFLDERRLQYHEEAHLRKPEFFKCKFCGKKTISLKNHRVHIKGHLTQKYIDDPLKCSQCDEKFMRGYDLHYHLRDAHGINETWIAERGAQTLDGPLKELQCSICYKVLASKGNFERHIDYHNSLRCNYCFDYFSSLRFLEGHLAFSCDKKKLIGDTEIYPRKVKCHICYKAFHLQVKLDCHLRTQHGIKVFKEASEGKKELVCDYCFRVFENEYALTNHKIYHRTIGYFGCIYCNRKFNTMTLYRKHKNHHFTQLNVDEPTKCEHCDEKFVAFREMIYHMRDVHGDDKEWVVLPKESIEEKCNICNKTFFNLHKHLAYHEENRCKKCGEYFFSRLDLDNHLCTIESDEEVAELNNDGVRQVYEECSFCFKPVTKKNSKRKHDQIHRGSGSISCRFCLLKFKTIDAFNIHAFSHRSRKYKKKPIKCRKCGEQFVKYGPFIKHMKQVHKSSHKLHYRATVMPEKCVVCHDNFPNLHNHYRAHLQNQCQQCFKYFTSFKVFSQHKCDKEDSDPSKVFVSDANLPDLINTYVPKDEKDDEKYYGHEEETREEEERSIPTKENSVIKKPEIVSQDENSQNSIDIEEGQLHEMVHTPIISDVLSLYKKKEDVKCKTKNDNHSIVSDNVVILTDDEDSVGFQDTMTVITIED</sequence>
<dbReference type="GO" id="GO:0008270">
    <property type="term" value="F:zinc ion binding"/>
    <property type="evidence" value="ECO:0007669"/>
    <property type="project" value="UniProtKB-UniRule"/>
</dbReference>
<feature type="compositionally biased region" description="Polar residues" evidence="9">
    <location>
        <begin position="447"/>
        <end position="460"/>
    </location>
</feature>
<feature type="domain" description="ZAD" evidence="11">
    <location>
        <begin position="6"/>
        <end position="79"/>
    </location>
</feature>